<dbReference type="Gene3D" id="1.25.40.70">
    <property type="entry name" value="Phosphatidylinositol 3-kinase, accessory domain (PIK)"/>
    <property type="match status" value="1"/>
</dbReference>
<dbReference type="Pfam" id="PF09450">
    <property type="entry name" value="DUF2019"/>
    <property type="match status" value="1"/>
</dbReference>
<sequence>MVNEFEELVEEFARNVTAQTDAIFRGDARTGNKHADRYIAAFKKLRAHGDAGRNALATLFTHPNMDVRTTAAAFLLRYRTAEAKAILEEAAKGEGVVAFESEEALKRWEEGTWALDPE</sequence>
<reference evidence="2 3" key="1">
    <citation type="submission" date="2014-07" db="EMBL/GenBank/DDBJ databases">
        <title>Draft Genome Sequence of Gephyronic Acid Producer, Cystobacter violaceus Strain Cb vi76.</title>
        <authorList>
            <person name="Stevens D.C."/>
            <person name="Young J."/>
            <person name="Carmichael R."/>
            <person name="Tan J."/>
            <person name="Taylor R.E."/>
        </authorList>
    </citation>
    <scope>NUCLEOTIDE SEQUENCE [LARGE SCALE GENOMIC DNA]</scope>
    <source>
        <strain evidence="2 3">Cb vi76</strain>
    </source>
</reference>
<evidence type="ECO:0000313" key="3">
    <source>
        <dbReference type="Proteomes" id="UP000028547"/>
    </source>
</evidence>
<protein>
    <recommendedName>
        <fullName evidence="1">DUF2019 domain-containing protein</fullName>
    </recommendedName>
</protein>
<evidence type="ECO:0000259" key="1">
    <source>
        <dbReference type="Pfam" id="PF09450"/>
    </source>
</evidence>
<dbReference type="InterPro" id="IPR018568">
    <property type="entry name" value="DUF2019"/>
</dbReference>
<name>A0A084T132_9BACT</name>
<dbReference type="SUPFAM" id="SSF48371">
    <property type="entry name" value="ARM repeat"/>
    <property type="match status" value="1"/>
</dbReference>
<feature type="domain" description="DUF2019" evidence="1">
    <location>
        <begin position="6"/>
        <end position="91"/>
    </location>
</feature>
<organism evidence="2 3">
    <name type="scientific">Archangium violaceum Cb vi76</name>
    <dbReference type="NCBI Taxonomy" id="1406225"/>
    <lineage>
        <taxon>Bacteria</taxon>
        <taxon>Pseudomonadati</taxon>
        <taxon>Myxococcota</taxon>
        <taxon>Myxococcia</taxon>
        <taxon>Myxococcales</taxon>
        <taxon>Cystobacterineae</taxon>
        <taxon>Archangiaceae</taxon>
        <taxon>Archangium</taxon>
    </lineage>
</organism>
<dbReference type="Proteomes" id="UP000028547">
    <property type="component" value="Unassembled WGS sequence"/>
</dbReference>
<dbReference type="AlphaFoldDB" id="A0A084T132"/>
<dbReference type="EMBL" id="JPMI01000014">
    <property type="protein sequence ID" value="KFA94417.1"/>
    <property type="molecule type" value="Genomic_DNA"/>
</dbReference>
<dbReference type="InterPro" id="IPR016024">
    <property type="entry name" value="ARM-type_fold"/>
</dbReference>
<gene>
    <name evidence="2" type="ORF">Q664_03065</name>
</gene>
<proteinExistence type="predicted"/>
<dbReference type="InterPro" id="IPR042236">
    <property type="entry name" value="PI3K_accessory_sf"/>
</dbReference>
<evidence type="ECO:0000313" key="2">
    <source>
        <dbReference type="EMBL" id="KFA94417.1"/>
    </source>
</evidence>
<comment type="caution">
    <text evidence="2">The sequence shown here is derived from an EMBL/GenBank/DDBJ whole genome shotgun (WGS) entry which is preliminary data.</text>
</comment>
<accession>A0A084T132</accession>